<dbReference type="Pfam" id="PF17170">
    <property type="entry name" value="DUF5128"/>
    <property type="match status" value="1"/>
</dbReference>
<reference evidence="4 5" key="1">
    <citation type="submission" date="2017-04" db="EMBL/GenBank/DDBJ databases">
        <authorList>
            <consortium name="Geobacter pelophilus Genome Sequencing"/>
            <person name="Aoyagi T."/>
            <person name="Koike H."/>
            <person name="Hori T."/>
        </authorList>
    </citation>
    <scope>NUCLEOTIDE SEQUENCE [LARGE SCALE GENOMIC DNA]</scope>
    <source>
        <strain evidence="4 5">Drf2</strain>
    </source>
</reference>
<feature type="repeat" description="NHL" evidence="2">
    <location>
        <begin position="200"/>
        <end position="241"/>
    </location>
</feature>
<protein>
    <submittedName>
        <fullName evidence="4">NHL repeat containing protein</fullName>
    </submittedName>
</protein>
<evidence type="ECO:0000313" key="4">
    <source>
        <dbReference type="EMBL" id="GAW65313.1"/>
    </source>
</evidence>
<proteinExistence type="predicted"/>
<dbReference type="InterPro" id="IPR050952">
    <property type="entry name" value="TRIM-NHL_E3_ligases"/>
</dbReference>
<evidence type="ECO:0000256" key="1">
    <source>
        <dbReference type="ARBA" id="ARBA00022737"/>
    </source>
</evidence>
<comment type="caution">
    <text evidence="4">The sequence shown here is derived from an EMBL/GenBank/DDBJ whole genome shotgun (WGS) entry which is preliminary data.</text>
</comment>
<organism evidence="4 5">
    <name type="scientific">Geoanaerobacter pelophilus</name>
    <dbReference type="NCBI Taxonomy" id="60036"/>
    <lineage>
        <taxon>Bacteria</taxon>
        <taxon>Pseudomonadati</taxon>
        <taxon>Thermodesulfobacteriota</taxon>
        <taxon>Desulfuromonadia</taxon>
        <taxon>Geobacterales</taxon>
        <taxon>Geobacteraceae</taxon>
        <taxon>Geoanaerobacter</taxon>
    </lineage>
</organism>
<feature type="repeat" description="NHL" evidence="2">
    <location>
        <begin position="245"/>
        <end position="288"/>
    </location>
</feature>
<keyword evidence="3" id="KW-0732">Signal</keyword>
<reference evidence="5" key="2">
    <citation type="submission" date="2017-05" db="EMBL/GenBank/DDBJ databases">
        <title>Draft genome sequence of Geobacter pelophilus, a iron(III)-reducing bacteria.</title>
        <authorList>
            <person name="Aoyagi T."/>
            <person name="Koike H."/>
            <person name="Morita T."/>
            <person name="Sato Y."/>
            <person name="Habe H."/>
            <person name="Hori T."/>
        </authorList>
    </citation>
    <scope>NUCLEOTIDE SEQUENCE [LARGE SCALE GENOMIC DNA]</scope>
    <source>
        <strain evidence="5">Drf2</strain>
    </source>
</reference>
<gene>
    <name evidence="4" type="ORF">GPEL0_01f0127</name>
</gene>
<keyword evidence="5" id="KW-1185">Reference proteome</keyword>
<feature type="chain" id="PRO_5045872913" evidence="3">
    <location>
        <begin position="20"/>
        <end position="355"/>
    </location>
</feature>
<dbReference type="PANTHER" id="PTHR24104">
    <property type="entry name" value="E3 UBIQUITIN-PROTEIN LIGASE NHLRC1-RELATED"/>
    <property type="match status" value="1"/>
</dbReference>
<dbReference type="SUPFAM" id="SSF101898">
    <property type="entry name" value="NHL repeat"/>
    <property type="match status" value="1"/>
</dbReference>
<feature type="repeat" description="NHL" evidence="2">
    <location>
        <begin position="292"/>
        <end position="335"/>
    </location>
</feature>
<accession>A0ABQ0MDY2</accession>
<dbReference type="PANTHER" id="PTHR24104:SF25">
    <property type="entry name" value="PROTEIN LIN-41"/>
    <property type="match status" value="1"/>
</dbReference>
<feature type="signal peptide" evidence="3">
    <location>
        <begin position="1"/>
        <end position="19"/>
    </location>
</feature>
<dbReference type="InterPro" id="IPR011042">
    <property type="entry name" value="6-blade_b-propeller_TolB-like"/>
</dbReference>
<evidence type="ECO:0000256" key="2">
    <source>
        <dbReference type="PROSITE-ProRule" id="PRU00504"/>
    </source>
</evidence>
<dbReference type="EMBL" id="BDQG01000001">
    <property type="protein sequence ID" value="GAW65313.1"/>
    <property type="molecule type" value="Genomic_DNA"/>
</dbReference>
<evidence type="ECO:0000256" key="3">
    <source>
        <dbReference type="SAM" id="SignalP"/>
    </source>
</evidence>
<keyword evidence="1" id="KW-0677">Repeat</keyword>
<dbReference type="PROSITE" id="PS51125">
    <property type="entry name" value="NHL"/>
    <property type="match status" value="3"/>
</dbReference>
<sequence length="355" mass="39771">MVAALLLPLCLLCASCATLNTSEEVARKQELQWPPLPLMPRIQWVKEIRDQGDAGIAKGMWQRFGELFTGEVENRIGKPYGVYFDERGRLFIVDVSYGVVHVMDAKEKSYYAIGDLEKRTFRSPIGVTEDDRENLYITDSGASSIFRYNLKKRKLEPFIISDLARPTGIVFNKSNRLLYITDTTEHQVVVFDLKGNLRYRIGSRGNAPGQFNYPTDIYVDGSGRLYVTDALNSRISTFSVEGTYQKTFGRSGDTAGDLPKPKGVAVDSAGNIYVVDALLDAVQIFDQNGVLLLTFGSNGANPGEFWMPSGIYIDRNDNIYVSDSYNRRVQVFKYLDVKDTSTRGVEPAGNKQTEQ</sequence>
<dbReference type="Gene3D" id="2.120.10.30">
    <property type="entry name" value="TolB, C-terminal domain"/>
    <property type="match status" value="3"/>
</dbReference>
<dbReference type="InterPro" id="IPR001258">
    <property type="entry name" value="NHL_repeat"/>
</dbReference>
<name>A0ABQ0MDY2_9BACT</name>
<dbReference type="Pfam" id="PF01436">
    <property type="entry name" value="NHL"/>
    <property type="match status" value="1"/>
</dbReference>
<dbReference type="Proteomes" id="UP000194153">
    <property type="component" value="Unassembled WGS sequence"/>
</dbReference>
<evidence type="ECO:0000313" key="5">
    <source>
        <dbReference type="Proteomes" id="UP000194153"/>
    </source>
</evidence>